<dbReference type="InterPro" id="IPR010870">
    <property type="entry name" value="Porin_O/P"/>
</dbReference>
<dbReference type="PROSITE" id="PS51257">
    <property type="entry name" value="PROKAR_LIPOPROTEIN"/>
    <property type="match status" value="1"/>
</dbReference>
<sequence length="457" mass="48588">MNTHNRALGSALAMALACGWATPAMAQTADGASVAEELAAMRAQMEAMAQRIAELEGELAETDTAVDAVTRQVAATPVPVASEKPPVDVSWKGAPEFKGEGGWTFKPRGRINLDAGFVNAPDSTSANDGFGSEARRIRLGVQGSMPGGFGYKVEADLAGDEVALTDAILTYKDGDLKLTAGQHNNFQSLEELSSSLNTSFIERAAFTDAFGFQRRVGVSAEFSPNDVLIQAGLFTGNSADLPAKDWSADGRFVYMPKLGSTQLHLGASAHLRSLESGSTVRYRQRPLVHFTSDRFINTGNLSADSEFGLGLEAAAISGPFHVSAETYWQKVDRGPALANPTFFGGSIEAGYFLTKGDSRGYKGGTFDRVKPANPVGEGGIGAVQINARYDHLDLNDAGIIGGTQNSYQASLIWTMTDYTRLLINYARLNYDDAALPAAGGNRSYSVDAVGIRAQIDF</sequence>
<reference evidence="3 4" key="1">
    <citation type="submission" date="2019-12" db="EMBL/GenBank/DDBJ databases">
        <title>Genomic-based taxomic classification of the family Erythrobacteraceae.</title>
        <authorList>
            <person name="Xu L."/>
        </authorList>
    </citation>
    <scope>NUCLEOTIDE SEQUENCE [LARGE SCALE GENOMIC DNA]</scope>
    <source>
        <strain evidence="3 4">JCM 17802</strain>
    </source>
</reference>
<comment type="caution">
    <text evidence="3">The sequence shown here is derived from an EMBL/GenBank/DDBJ whole genome shotgun (WGS) entry which is preliminary data.</text>
</comment>
<dbReference type="Proteomes" id="UP000468943">
    <property type="component" value="Unassembled WGS sequence"/>
</dbReference>
<evidence type="ECO:0000256" key="1">
    <source>
        <dbReference type="SAM" id="Coils"/>
    </source>
</evidence>
<dbReference type="InterPro" id="IPR023614">
    <property type="entry name" value="Porin_dom_sf"/>
</dbReference>
<dbReference type="AlphaFoldDB" id="A0A6I4SMG3"/>
<organism evidence="3 4">
    <name type="scientific">Pontixanthobacter gangjinensis</name>
    <dbReference type="NCBI Taxonomy" id="1028742"/>
    <lineage>
        <taxon>Bacteria</taxon>
        <taxon>Pseudomonadati</taxon>
        <taxon>Pseudomonadota</taxon>
        <taxon>Alphaproteobacteria</taxon>
        <taxon>Sphingomonadales</taxon>
        <taxon>Erythrobacteraceae</taxon>
        <taxon>Pontixanthobacter</taxon>
    </lineage>
</organism>
<keyword evidence="4" id="KW-1185">Reference proteome</keyword>
<feature type="chain" id="PRO_5026098387" description="Phosphate-selective porin OprO and OprP" evidence="2">
    <location>
        <begin position="27"/>
        <end position="457"/>
    </location>
</feature>
<evidence type="ECO:0000313" key="4">
    <source>
        <dbReference type="Proteomes" id="UP000468943"/>
    </source>
</evidence>
<keyword evidence="1" id="KW-0175">Coiled coil</keyword>
<feature type="signal peptide" evidence="2">
    <location>
        <begin position="1"/>
        <end position="26"/>
    </location>
</feature>
<keyword evidence="2" id="KW-0732">Signal</keyword>
<dbReference type="RefSeq" id="WP_160597210.1">
    <property type="nucleotide sequence ID" value="NZ_WTYS01000001.1"/>
</dbReference>
<dbReference type="EMBL" id="WTYS01000001">
    <property type="protein sequence ID" value="MXO55942.1"/>
    <property type="molecule type" value="Genomic_DNA"/>
</dbReference>
<dbReference type="SUPFAM" id="SSF56935">
    <property type="entry name" value="Porins"/>
    <property type="match status" value="1"/>
</dbReference>
<name>A0A6I4SMG3_9SPHN</name>
<evidence type="ECO:0000313" key="3">
    <source>
        <dbReference type="EMBL" id="MXO55942.1"/>
    </source>
</evidence>
<evidence type="ECO:0000256" key="2">
    <source>
        <dbReference type="SAM" id="SignalP"/>
    </source>
</evidence>
<evidence type="ECO:0008006" key="5">
    <source>
        <dbReference type="Google" id="ProtNLM"/>
    </source>
</evidence>
<protein>
    <recommendedName>
        <fullName evidence="5">Phosphate-selective porin OprO and OprP</fullName>
    </recommendedName>
</protein>
<accession>A0A6I4SMG3</accession>
<feature type="coiled-coil region" evidence="1">
    <location>
        <begin position="38"/>
        <end position="72"/>
    </location>
</feature>
<dbReference type="Gene3D" id="2.40.160.10">
    <property type="entry name" value="Porin"/>
    <property type="match status" value="1"/>
</dbReference>
<dbReference type="OrthoDB" id="9807854at2"/>
<dbReference type="Pfam" id="PF07396">
    <property type="entry name" value="Porin_O_P"/>
    <property type="match status" value="1"/>
</dbReference>
<proteinExistence type="predicted"/>
<gene>
    <name evidence="3" type="ORF">GRI36_03505</name>
</gene>